<dbReference type="AlphaFoldDB" id="A0A839SWX5"/>
<dbReference type="Pfam" id="PF00753">
    <property type="entry name" value="Lactamase_B"/>
    <property type="match status" value="1"/>
</dbReference>
<dbReference type="NCBIfam" id="TIGR00360">
    <property type="entry name" value="ComEC_N-term"/>
    <property type="match status" value="1"/>
</dbReference>
<protein>
    <submittedName>
        <fullName evidence="8">Competence protein ComEC</fullName>
    </submittedName>
</protein>
<dbReference type="Pfam" id="PF03772">
    <property type="entry name" value="Competence"/>
    <property type="match status" value="1"/>
</dbReference>
<feature type="domain" description="Metallo-beta-lactamase" evidence="7">
    <location>
        <begin position="504"/>
        <end position="688"/>
    </location>
</feature>
<dbReference type="NCBIfam" id="TIGR00361">
    <property type="entry name" value="ComEC_Rec2"/>
    <property type="match status" value="1"/>
</dbReference>
<dbReference type="InterPro" id="IPR025405">
    <property type="entry name" value="DUF4131"/>
</dbReference>
<feature type="transmembrane region" description="Helical" evidence="6">
    <location>
        <begin position="306"/>
        <end position="324"/>
    </location>
</feature>
<dbReference type="InterPro" id="IPR052159">
    <property type="entry name" value="Competence_DNA_uptake"/>
</dbReference>
<gene>
    <name evidence="8" type="ORF">FHR87_000241</name>
</gene>
<feature type="transmembrane region" description="Helical" evidence="6">
    <location>
        <begin position="223"/>
        <end position="247"/>
    </location>
</feature>
<evidence type="ECO:0000259" key="7">
    <source>
        <dbReference type="SMART" id="SM00849"/>
    </source>
</evidence>
<evidence type="ECO:0000256" key="3">
    <source>
        <dbReference type="ARBA" id="ARBA00022692"/>
    </source>
</evidence>
<dbReference type="InterPro" id="IPR036866">
    <property type="entry name" value="RibonucZ/Hydroxyglut_hydro"/>
</dbReference>
<dbReference type="InterPro" id="IPR035681">
    <property type="entry name" value="ComA-like_MBL"/>
</dbReference>
<evidence type="ECO:0000256" key="2">
    <source>
        <dbReference type="ARBA" id="ARBA00022475"/>
    </source>
</evidence>
<comment type="subcellular location">
    <subcellularLocation>
        <location evidence="1">Cell membrane</location>
        <topology evidence="1">Multi-pass membrane protein</topology>
    </subcellularLocation>
</comment>
<dbReference type="Gene3D" id="3.60.15.10">
    <property type="entry name" value="Ribonuclease Z/Hydroxyacylglutathione hydrolase-like"/>
    <property type="match status" value="1"/>
</dbReference>
<feature type="transmembrane region" description="Helical" evidence="6">
    <location>
        <begin position="443"/>
        <end position="465"/>
    </location>
</feature>
<dbReference type="InterPro" id="IPR004477">
    <property type="entry name" value="ComEC_N"/>
</dbReference>
<keyword evidence="3 6" id="KW-0812">Transmembrane</keyword>
<proteinExistence type="predicted"/>
<dbReference type="SMART" id="SM00849">
    <property type="entry name" value="Lactamase_B"/>
    <property type="match status" value="1"/>
</dbReference>
<dbReference type="CDD" id="cd07731">
    <property type="entry name" value="ComA-like_MBL-fold"/>
    <property type="match status" value="1"/>
</dbReference>
<keyword evidence="2" id="KW-1003">Cell membrane</keyword>
<dbReference type="RefSeq" id="WP_183164863.1">
    <property type="nucleotide sequence ID" value="NZ_JACHXI010000001.1"/>
</dbReference>
<dbReference type="PANTHER" id="PTHR30619:SF1">
    <property type="entry name" value="RECOMBINATION PROTEIN 2"/>
    <property type="match status" value="1"/>
</dbReference>
<keyword evidence="4 6" id="KW-1133">Transmembrane helix</keyword>
<dbReference type="Pfam" id="PF13567">
    <property type="entry name" value="DUF4131"/>
    <property type="match status" value="1"/>
</dbReference>
<keyword evidence="5 6" id="KW-0472">Membrane</keyword>
<dbReference type="InterPro" id="IPR004797">
    <property type="entry name" value="Competence_ComEC/Rec2"/>
</dbReference>
<dbReference type="SUPFAM" id="SSF56281">
    <property type="entry name" value="Metallo-hydrolase/oxidoreductase"/>
    <property type="match status" value="1"/>
</dbReference>
<keyword evidence="9" id="KW-1185">Reference proteome</keyword>
<dbReference type="EMBL" id="JACHXI010000001">
    <property type="protein sequence ID" value="MBB3101881.1"/>
    <property type="molecule type" value="Genomic_DNA"/>
</dbReference>
<dbReference type="Proteomes" id="UP000549250">
    <property type="component" value="Unassembled WGS sequence"/>
</dbReference>
<name>A0A839SWX5_AZOMA</name>
<dbReference type="GO" id="GO:0005886">
    <property type="term" value="C:plasma membrane"/>
    <property type="evidence" value="ECO:0007669"/>
    <property type="project" value="UniProtKB-SubCell"/>
</dbReference>
<feature type="transmembrane region" description="Helical" evidence="6">
    <location>
        <begin position="259"/>
        <end position="277"/>
    </location>
</feature>
<feature type="transmembrane region" description="Helical" evidence="6">
    <location>
        <begin position="418"/>
        <end position="437"/>
    </location>
</feature>
<dbReference type="PANTHER" id="PTHR30619">
    <property type="entry name" value="DNA INTERNALIZATION/COMPETENCE PROTEIN COMEC/REC2"/>
    <property type="match status" value="1"/>
</dbReference>
<evidence type="ECO:0000313" key="9">
    <source>
        <dbReference type="Proteomes" id="UP000549250"/>
    </source>
</evidence>
<evidence type="ECO:0000313" key="8">
    <source>
        <dbReference type="EMBL" id="MBB3101881.1"/>
    </source>
</evidence>
<reference evidence="8 9" key="1">
    <citation type="submission" date="2020-08" db="EMBL/GenBank/DDBJ databases">
        <title>Genomic Encyclopedia of Type Strains, Phase III (KMG-III): the genomes of soil and plant-associated and newly described type strains.</title>
        <authorList>
            <person name="Whitman W."/>
        </authorList>
    </citation>
    <scope>NUCLEOTIDE SEQUENCE [LARGE SCALE GENOMIC DNA]</scope>
    <source>
        <strain evidence="8 9">CECT 4462</strain>
    </source>
</reference>
<feature type="transmembrane region" description="Helical" evidence="6">
    <location>
        <begin position="20"/>
        <end position="39"/>
    </location>
</feature>
<organism evidence="8 9">
    <name type="scientific">Azomonas macrocytogenes</name>
    <name type="common">Azotobacter macrocytogenes</name>
    <dbReference type="NCBI Taxonomy" id="69962"/>
    <lineage>
        <taxon>Bacteria</taxon>
        <taxon>Pseudomonadati</taxon>
        <taxon>Pseudomonadota</taxon>
        <taxon>Gammaproteobacteria</taxon>
        <taxon>Pseudomonadales</taxon>
        <taxon>Pseudomonadaceae</taxon>
        <taxon>Azomonas</taxon>
    </lineage>
</organism>
<dbReference type="InterPro" id="IPR001279">
    <property type="entry name" value="Metallo-B-lactamas"/>
</dbReference>
<feature type="transmembrane region" description="Helical" evidence="6">
    <location>
        <begin position="46"/>
        <end position="64"/>
    </location>
</feature>
<evidence type="ECO:0000256" key="6">
    <source>
        <dbReference type="SAM" id="Phobius"/>
    </source>
</evidence>
<feature type="transmembrane region" description="Helical" evidence="6">
    <location>
        <begin position="330"/>
        <end position="350"/>
    </location>
</feature>
<evidence type="ECO:0000256" key="5">
    <source>
        <dbReference type="ARBA" id="ARBA00023136"/>
    </source>
</evidence>
<dbReference type="GO" id="GO:0030420">
    <property type="term" value="P:establishment of competence for transformation"/>
    <property type="evidence" value="ECO:0007669"/>
    <property type="project" value="InterPro"/>
</dbReference>
<evidence type="ECO:0000256" key="1">
    <source>
        <dbReference type="ARBA" id="ARBA00004651"/>
    </source>
</evidence>
<evidence type="ECO:0000256" key="4">
    <source>
        <dbReference type="ARBA" id="ARBA00022989"/>
    </source>
</evidence>
<sequence length="742" mass="80938">MRTGMLALAAGLALLRLLPGLPPVWMLLLVAAGMGVLLFFDRLRPLGLLGLGFCWACLSAHWALDDTLADELSGRTFWLEGRVTGLPDRRDGVVRFELDSVTSRHPGLPTRLRLAWYDGPPVAAGERWRLAARLKSPHGLVNPASFDYEAWLLARRIGATGTVKAGELLEAAGAIEGLRDGLRTRLMKVEAHGREGALAALVVGDDSGLSSLDWRVLQETGTVHLMVISGQHVSMLAGLIFLVVMAFVRRGLWPQQLPWLPWACALALAGALAYGWLAGFEVPVRRACVMVAIVLLWRLRFRHLGIWLPLLAALDLVLLFEPLASLQPGFWLSFGAVALLALTLAGRLGSWRWWQGLPRAQWATSLGLLPLLLGLGLPVSLTGPLANLLAVPWVGFLVVPLALMGTVLLPIPGLGESLLWLAGLFSAWLFDLLQQIANWQPAWLAPSLSLLEWLLLACGVLMLLLPAGLPLRSLGLVLCLPLFFADRHLPADGNAQVWVLDVGQGLSVLIRTREHALLYDAGPRHGDFDIGERVVAPSLYSLGVDGLDMLLLSHADMDHAGGAEAVARSMPIRAVISGEVERLPPSLHARNCESGARWEWNRVRFTLWRWRDFKNSNQASCVLMVEAKGERLLLTGDIDRPAEAALLASGLDLTSRWLLLAHHGSRSASSAVFLAAVAAEKGLISRGLHNNFGHPHPDVLKRATAAGMQLYDTAQKGALTFELGEFDELHGLRESARFWRRN</sequence>
<comment type="caution">
    <text evidence="8">The sequence shown here is derived from an EMBL/GenBank/DDBJ whole genome shotgun (WGS) entry which is preliminary data.</text>
</comment>
<accession>A0A839SWX5</accession>